<organism evidence="1 2">
    <name type="scientific">Salix koriyanagi</name>
    <dbReference type="NCBI Taxonomy" id="2511006"/>
    <lineage>
        <taxon>Eukaryota</taxon>
        <taxon>Viridiplantae</taxon>
        <taxon>Streptophyta</taxon>
        <taxon>Embryophyta</taxon>
        <taxon>Tracheophyta</taxon>
        <taxon>Spermatophyta</taxon>
        <taxon>Magnoliopsida</taxon>
        <taxon>eudicotyledons</taxon>
        <taxon>Gunneridae</taxon>
        <taxon>Pentapetalae</taxon>
        <taxon>rosids</taxon>
        <taxon>fabids</taxon>
        <taxon>Malpighiales</taxon>
        <taxon>Salicaceae</taxon>
        <taxon>Saliceae</taxon>
        <taxon>Salix</taxon>
    </lineage>
</organism>
<name>A0A9Q1AJ61_9ROSI</name>
<gene>
    <name evidence="1" type="ORF">OIU74_019067</name>
</gene>
<sequence>MVSSSLHFTLTFFPRRSFSTTSNILQKKELPNPNPRSRGFFCFLICATRKRD</sequence>
<dbReference type="AlphaFoldDB" id="A0A9Q1AJ61"/>
<reference evidence="1" key="1">
    <citation type="submission" date="2022-11" db="EMBL/GenBank/DDBJ databases">
        <authorList>
            <person name="Hyden B.L."/>
            <person name="Feng K."/>
            <person name="Yates T."/>
            <person name="Jawdy S."/>
            <person name="Smart L.B."/>
            <person name="Muchero W."/>
        </authorList>
    </citation>
    <scope>NUCLEOTIDE SEQUENCE</scope>
    <source>
        <tissue evidence="1">Shoot tip</tissue>
    </source>
</reference>
<dbReference type="Proteomes" id="UP001151752">
    <property type="component" value="Chromosome 10"/>
</dbReference>
<dbReference type="EMBL" id="JAPFFM010000002">
    <property type="protein sequence ID" value="KAJ6772977.1"/>
    <property type="molecule type" value="Genomic_DNA"/>
</dbReference>
<evidence type="ECO:0000313" key="2">
    <source>
        <dbReference type="Proteomes" id="UP001151752"/>
    </source>
</evidence>
<accession>A0A9Q1AJ61</accession>
<comment type="caution">
    <text evidence="1">The sequence shown here is derived from an EMBL/GenBank/DDBJ whole genome shotgun (WGS) entry which is preliminary data.</text>
</comment>
<reference evidence="1" key="2">
    <citation type="journal article" date="2023" name="Int. J. Mol. Sci.">
        <title>De Novo Assembly and Annotation of 11 Diverse Shrub Willow (Salix) Genomes Reveals Novel Gene Organization in Sex-Linked Regions.</title>
        <authorList>
            <person name="Hyden B."/>
            <person name="Feng K."/>
            <person name="Yates T.B."/>
            <person name="Jawdy S."/>
            <person name="Cereghino C."/>
            <person name="Smart L.B."/>
            <person name="Muchero W."/>
        </authorList>
    </citation>
    <scope>NUCLEOTIDE SEQUENCE</scope>
    <source>
        <tissue evidence="1">Shoot tip</tissue>
    </source>
</reference>
<protein>
    <submittedName>
        <fullName evidence="1">Uncharacterized protein</fullName>
    </submittedName>
</protein>
<keyword evidence="2" id="KW-1185">Reference proteome</keyword>
<evidence type="ECO:0000313" key="1">
    <source>
        <dbReference type="EMBL" id="KAJ6772977.1"/>
    </source>
</evidence>
<proteinExistence type="predicted"/>